<dbReference type="Gene3D" id="3.40.50.1100">
    <property type="match status" value="2"/>
</dbReference>
<keyword evidence="6" id="KW-0663">Pyridoxal phosphate</keyword>
<comment type="catalytic activity">
    <reaction evidence="9">
        <text>(1S,2R)-1-C-(indol-3-yl)glycerol 3-phosphate + L-serine = D-glyceraldehyde 3-phosphate + L-tryptophan + H2O</text>
        <dbReference type="Rhea" id="RHEA:10532"/>
        <dbReference type="ChEBI" id="CHEBI:15377"/>
        <dbReference type="ChEBI" id="CHEBI:33384"/>
        <dbReference type="ChEBI" id="CHEBI:57912"/>
        <dbReference type="ChEBI" id="CHEBI:58866"/>
        <dbReference type="ChEBI" id="CHEBI:59776"/>
        <dbReference type="EC" id="4.2.1.20"/>
    </reaction>
</comment>
<dbReference type="GO" id="GO:0005737">
    <property type="term" value="C:cytoplasm"/>
    <property type="evidence" value="ECO:0007669"/>
    <property type="project" value="TreeGrafter"/>
</dbReference>
<evidence type="ECO:0000259" key="10">
    <source>
        <dbReference type="Pfam" id="PF00291"/>
    </source>
</evidence>
<dbReference type="Proteomes" id="UP000321393">
    <property type="component" value="Unassembled WGS sequence"/>
</dbReference>
<evidence type="ECO:0000256" key="6">
    <source>
        <dbReference type="ARBA" id="ARBA00022898"/>
    </source>
</evidence>
<evidence type="ECO:0000256" key="2">
    <source>
        <dbReference type="ARBA" id="ARBA00004733"/>
    </source>
</evidence>
<protein>
    <recommendedName>
        <fullName evidence="3">tryptophan synthase</fullName>
        <ecNumber evidence="3">4.2.1.20</ecNumber>
    </recommendedName>
</protein>
<dbReference type="Proteomes" id="UP000321947">
    <property type="component" value="Unassembled WGS sequence"/>
</dbReference>
<evidence type="ECO:0000256" key="9">
    <source>
        <dbReference type="ARBA" id="ARBA00049047"/>
    </source>
</evidence>
<keyword evidence="7" id="KW-0057">Aromatic amino acid biosynthesis</keyword>
<comment type="cofactor">
    <cofactor evidence="1">
        <name>pyridoxal 5'-phosphate</name>
        <dbReference type="ChEBI" id="CHEBI:597326"/>
    </cofactor>
</comment>
<sequence>MACINVVMVNNAAVTNHVVAATGIWRSNHVELGKGIGLDTFWRTKRNMRTIKMQVLGNSGNSDGKLRQDSEILHTLAKVEDDEFDFLYTDKFQEEVVEEMRVFAGREMEVCYAERLTNQYRNEEGRGPEIYIKRDGDVINPFRDHKIISSVIIKVMAAKRMGKSVIAATGGGQGQQYGIITAAACHRHGLDCTIFMGSEDHINKQSSNVQLITSLGAQVKWVEGNLKQAVLEAKKELIRKSKTSLLVVVRDEETNQFQETKKQGIDTLNSTADVLILGCIECTASNVLKLFLDHFIQKDKDVRLILVQPYNGIMHTAPQIMLPHSIGEGLESQREKGLKYLNFLKEMGKVEFYTVTDMEVREARNLYFKLEGIFPSKEASYAFAYLHKLCPTLSDGCKVVVHCSGQSW</sequence>
<comment type="pathway">
    <text evidence="2">Amino-acid biosynthesis; L-tryptophan biosynthesis; L-tryptophan from chorismate: step 5/5.</text>
</comment>
<evidence type="ECO:0000256" key="5">
    <source>
        <dbReference type="ARBA" id="ARBA00022822"/>
    </source>
</evidence>
<evidence type="ECO:0000256" key="4">
    <source>
        <dbReference type="ARBA" id="ARBA00022605"/>
    </source>
</evidence>
<proteinExistence type="predicted"/>
<dbReference type="EMBL" id="SSTD01017768">
    <property type="protein sequence ID" value="TYJ99377.1"/>
    <property type="molecule type" value="Genomic_DNA"/>
</dbReference>
<dbReference type="AlphaFoldDB" id="A0A5D3BJR8"/>
<dbReference type="InterPro" id="IPR023026">
    <property type="entry name" value="Trp_synth_beta/beta-like"/>
</dbReference>
<dbReference type="PANTHER" id="PTHR48077:SF4">
    <property type="entry name" value="TRYPTOPHAN SYNTHASE"/>
    <property type="match status" value="1"/>
</dbReference>
<dbReference type="InterPro" id="IPR001926">
    <property type="entry name" value="TrpB-like_PALP"/>
</dbReference>
<evidence type="ECO:0000256" key="8">
    <source>
        <dbReference type="ARBA" id="ARBA00023239"/>
    </source>
</evidence>
<comment type="caution">
    <text evidence="12">The sequence shown here is derived from an EMBL/GenBank/DDBJ whole genome shotgun (WGS) entry which is preliminary data.</text>
</comment>
<dbReference type="Pfam" id="PF00291">
    <property type="entry name" value="PALP"/>
    <property type="match status" value="1"/>
</dbReference>
<dbReference type="SUPFAM" id="SSF53686">
    <property type="entry name" value="Tryptophan synthase beta subunit-like PLP-dependent enzymes"/>
    <property type="match status" value="1"/>
</dbReference>
<dbReference type="InterPro" id="IPR036052">
    <property type="entry name" value="TrpB-like_PALP_sf"/>
</dbReference>
<keyword evidence="4" id="KW-0028">Amino-acid biosynthesis</keyword>
<dbReference type="GO" id="GO:0004834">
    <property type="term" value="F:tryptophan synthase activity"/>
    <property type="evidence" value="ECO:0007669"/>
    <property type="project" value="UniProtKB-EC"/>
</dbReference>
<organism evidence="12 14">
    <name type="scientific">Cucumis melo var. makuwa</name>
    <name type="common">Oriental melon</name>
    <dbReference type="NCBI Taxonomy" id="1194695"/>
    <lineage>
        <taxon>Eukaryota</taxon>
        <taxon>Viridiplantae</taxon>
        <taxon>Streptophyta</taxon>
        <taxon>Embryophyta</taxon>
        <taxon>Tracheophyta</taxon>
        <taxon>Spermatophyta</taxon>
        <taxon>Magnoliopsida</taxon>
        <taxon>eudicotyledons</taxon>
        <taxon>Gunneridae</taxon>
        <taxon>Pentapetalae</taxon>
        <taxon>rosids</taxon>
        <taxon>fabids</taxon>
        <taxon>Cucurbitales</taxon>
        <taxon>Cucurbitaceae</taxon>
        <taxon>Benincaseae</taxon>
        <taxon>Cucumis</taxon>
    </lineage>
</organism>
<name>A0A5D3BJR8_CUCMM</name>
<dbReference type="EC" id="4.2.1.20" evidence="3"/>
<dbReference type="OrthoDB" id="10334222at2759"/>
<evidence type="ECO:0000256" key="3">
    <source>
        <dbReference type="ARBA" id="ARBA00012043"/>
    </source>
</evidence>
<evidence type="ECO:0000313" key="12">
    <source>
        <dbReference type="EMBL" id="TYJ99377.1"/>
    </source>
</evidence>
<evidence type="ECO:0000256" key="7">
    <source>
        <dbReference type="ARBA" id="ARBA00023141"/>
    </source>
</evidence>
<evidence type="ECO:0000256" key="1">
    <source>
        <dbReference type="ARBA" id="ARBA00001933"/>
    </source>
</evidence>
<dbReference type="STRING" id="1194695.A0A5D3BJR8"/>
<accession>A0A5D3BJR8</accession>
<reference evidence="13 14" key="1">
    <citation type="submission" date="2019-08" db="EMBL/GenBank/DDBJ databases">
        <title>Draft genome sequences of two oriental melons (Cucumis melo L. var makuwa).</title>
        <authorList>
            <person name="Kwon S.-Y."/>
        </authorList>
    </citation>
    <scope>NUCLEOTIDE SEQUENCE [LARGE SCALE GENOMIC DNA]</scope>
    <source>
        <strain evidence="14">cv. Chang Bougi</strain>
        <strain evidence="13">cv. SW 3</strain>
        <tissue evidence="12">Leaf</tissue>
    </source>
</reference>
<evidence type="ECO:0000313" key="11">
    <source>
        <dbReference type="EMBL" id="KAA0056874.1"/>
    </source>
</evidence>
<keyword evidence="8" id="KW-0456">Lyase</keyword>
<dbReference type="PANTHER" id="PTHR48077">
    <property type="entry name" value="TRYPTOPHAN SYNTHASE-RELATED"/>
    <property type="match status" value="1"/>
</dbReference>
<evidence type="ECO:0000313" key="13">
    <source>
        <dbReference type="Proteomes" id="UP000321393"/>
    </source>
</evidence>
<gene>
    <name evidence="12" type="ORF">E5676_scaffold248G005950</name>
    <name evidence="11" type="ORF">E6C27_scaffold96G00430</name>
</gene>
<feature type="domain" description="Tryptophan synthase beta chain-like PALP" evidence="10">
    <location>
        <begin position="124"/>
        <end position="404"/>
    </location>
</feature>
<evidence type="ECO:0000313" key="14">
    <source>
        <dbReference type="Proteomes" id="UP000321947"/>
    </source>
</evidence>
<dbReference type="EMBL" id="SSTE01007279">
    <property type="protein sequence ID" value="KAA0056874.1"/>
    <property type="molecule type" value="Genomic_DNA"/>
</dbReference>
<keyword evidence="5" id="KW-0822">Tryptophan biosynthesis</keyword>